<sequence length="266" mass="32328">MVYENKRVDNYLEEYQKKMASAGKLQKQLEYDLSCVKMKNDNTKHQLSDVTAQNLRLQDDLDKKSHDIDQKRQDQHMLFKVALETIMRRLRDYEQDCDKKGVHIEKYGHLDQVAEEEQGKIVQLNMEIGEVDKSIKEYQKQYKVFVQHDLEEYQEQRGLYKQKYEEAKQRSNGLNLQLDDFKRRFMQQSKQMHSNKQRHKQLDADGYRVIEQKNYLEKENQELEKQRENMQLIKSNLDCEVEQFRRDCTDLTERKRQLEEFIMKNM</sequence>
<feature type="coiled-coil region" evidence="1">
    <location>
        <begin position="121"/>
        <end position="184"/>
    </location>
</feature>
<evidence type="ECO:0000256" key="1">
    <source>
        <dbReference type="SAM" id="Coils"/>
    </source>
</evidence>
<reference evidence="2" key="1">
    <citation type="submission" date="2019-06" db="EMBL/GenBank/DDBJ databases">
        <authorList>
            <person name="Zheng W."/>
        </authorList>
    </citation>
    <scope>NUCLEOTIDE SEQUENCE</scope>
    <source>
        <strain evidence="2">QDHG01</strain>
    </source>
</reference>
<gene>
    <name evidence="2" type="ORF">FGO68_gene7104</name>
</gene>
<evidence type="ECO:0000313" key="2">
    <source>
        <dbReference type="EMBL" id="TNV85952.1"/>
    </source>
</evidence>
<evidence type="ECO:0000313" key="3">
    <source>
        <dbReference type="Proteomes" id="UP000785679"/>
    </source>
</evidence>
<accession>A0A8J8T825</accession>
<keyword evidence="3" id="KW-1185">Reference proteome</keyword>
<dbReference type="Proteomes" id="UP000785679">
    <property type="component" value="Unassembled WGS sequence"/>
</dbReference>
<name>A0A8J8T825_HALGN</name>
<keyword evidence="1" id="KW-0175">Coiled coil</keyword>
<dbReference type="EMBL" id="RRYP01001435">
    <property type="protein sequence ID" value="TNV85952.1"/>
    <property type="molecule type" value="Genomic_DNA"/>
</dbReference>
<comment type="caution">
    <text evidence="2">The sequence shown here is derived from an EMBL/GenBank/DDBJ whole genome shotgun (WGS) entry which is preliminary data.</text>
</comment>
<proteinExistence type="predicted"/>
<protein>
    <submittedName>
        <fullName evidence="2">Uncharacterized protein</fullName>
    </submittedName>
</protein>
<feature type="coiled-coil region" evidence="1">
    <location>
        <begin position="209"/>
        <end position="261"/>
    </location>
</feature>
<dbReference type="AlphaFoldDB" id="A0A8J8T825"/>
<organism evidence="2 3">
    <name type="scientific">Halteria grandinella</name>
    <dbReference type="NCBI Taxonomy" id="5974"/>
    <lineage>
        <taxon>Eukaryota</taxon>
        <taxon>Sar</taxon>
        <taxon>Alveolata</taxon>
        <taxon>Ciliophora</taxon>
        <taxon>Intramacronucleata</taxon>
        <taxon>Spirotrichea</taxon>
        <taxon>Stichotrichia</taxon>
        <taxon>Sporadotrichida</taxon>
        <taxon>Halteriidae</taxon>
        <taxon>Halteria</taxon>
    </lineage>
</organism>
<dbReference type="OrthoDB" id="10617428at2759"/>